<dbReference type="PANTHER" id="PTHR43399">
    <property type="entry name" value="SUBTILISIN-RELATED"/>
    <property type="match status" value="1"/>
</dbReference>
<sequence length="1096" mass="113042">MVAGLITIPPTAGAEPAPGVGAAGAAAGVTLITGDRVLLDAEGEVASVTRGEGRERMAFSVRGTERGLLVVPSDAEPLIRRGVVDQQLFDVRELSRPQYRRAAGDGIPVIATYDGERPARLFGEGGPEVRAELESVNGEALTVADEDAADVWAALTDPRALAESSGIATLALDGLNRAALDTSTARIGAPEAWEAGHDGEGVTVAVLDTGIDASHPDLAGGKVVAEAIFAGTPDAHDHHGHGTHVASIAAGTGAHSGGAYTGVAPGARLLNAKVLDDDGWGFDSGIVQGMEWAVAQDARIVNLSLGSADEPGPDVLEEAVDRLSAESGALFVIAAGNAGPGQVSSPATADAALAVGAVDDADALADFSGTGPRQGDFAVKPDLTAPGVAIGAAAADGSVLTGENEPVADGYIALDGTSMAAPHVAGAAALLLQRHPDWTGAQVKAALVGSAEPNPGLGAFEQGSGRVDVASAVEQTVIAEPVSLGFGSALWPHEDDEPIARALTYRNLGDVDVTLDLGLTSRGPAGGAAPEGMFTLGAERVTVPAGGTAAVEVTADTRLGGDVDGDYSVLVTANPADGGGPSVRTAGAVHREGERYELTVEAIGRDGGPHPEWGFSLQGLADDTVRTLSHSAGADARSAADTATLRVPPGDYAARLEGFVVDEDLTLVGGESFMRPLLEITEDTTLTFDARKGREIDLSVFAEDAVQANLIIGYTDRDGYGSTAILPGDLPEGFRTKHLGPEVPEADFRSFVSAGWTGAEGRYHTSYARGGSFFTGLADHLDEEEMAELTVEQGAWAEGRLGYTLVWPETGPATSVSAVDEPGHALPRSTTEYVRANGMGWAVGVDQYTPDGESDGTYQTGTRRYAAGERHELALGIGVFGPHLGPGEGLTRQGDRLSAELDLFTDGRGNHLFSGRYDELSITLLRDGEVLLTTEDARHCQGWELFPPYLQSCVRFDVPPDEAAYEWVTRVGRDPSVGVSTEVTTAFSFTSAHAPGEEPEELSVPVARFTPELAPDSSAPAGEAFAVPVTVEGGRGSLSVEVSLDRGETWDELPVVDGEVTVTNPAAGGSVSLRAEVSGAEGNTTRQTILDAYLTR</sequence>
<dbReference type="EMBL" id="RBDY01000015">
    <property type="protein sequence ID" value="RKN19567.1"/>
    <property type="molecule type" value="Genomic_DNA"/>
</dbReference>
<gene>
    <name evidence="10" type="ORF">D7318_19655</name>
    <name evidence="9" type="ORF">D7319_18870</name>
</gene>
<dbReference type="InterPro" id="IPR017297">
    <property type="entry name" value="Peptidase_S8A_DPH-A"/>
</dbReference>
<feature type="active site" description="Charge relay system" evidence="5 6">
    <location>
        <position position="241"/>
    </location>
</feature>
<feature type="domain" description="Peptidase S8/S53" evidence="8">
    <location>
        <begin position="199"/>
        <end position="457"/>
    </location>
</feature>
<dbReference type="PROSITE" id="PS51892">
    <property type="entry name" value="SUBTILASE"/>
    <property type="match status" value="1"/>
</dbReference>
<dbReference type="PROSITE" id="PS00136">
    <property type="entry name" value="SUBTILASE_ASP"/>
    <property type="match status" value="1"/>
</dbReference>
<dbReference type="PANTHER" id="PTHR43399:SF4">
    <property type="entry name" value="CELL WALL-ASSOCIATED PROTEASE"/>
    <property type="match status" value="1"/>
</dbReference>
<dbReference type="InterPro" id="IPR023827">
    <property type="entry name" value="Peptidase_S8_Asp-AS"/>
</dbReference>
<evidence type="ECO:0000313" key="12">
    <source>
        <dbReference type="Proteomes" id="UP000275024"/>
    </source>
</evidence>
<dbReference type="PRINTS" id="PR00723">
    <property type="entry name" value="SUBTILISIN"/>
</dbReference>
<evidence type="ECO:0000259" key="8">
    <source>
        <dbReference type="Pfam" id="PF00082"/>
    </source>
</evidence>
<accession>A0A3A9WDF1</accession>
<dbReference type="SUPFAM" id="SSF52743">
    <property type="entry name" value="Subtilisin-like"/>
    <property type="match status" value="1"/>
</dbReference>
<dbReference type="InterPro" id="IPR000209">
    <property type="entry name" value="Peptidase_S8/S53_dom"/>
</dbReference>
<dbReference type="Gene3D" id="3.40.50.200">
    <property type="entry name" value="Peptidase S8/S53 domain"/>
    <property type="match status" value="1"/>
</dbReference>
<dbReference type="InterPro" id="IPR036852">
    <property type="entry name" value="Peptidase_S8/S53_dom_sf"/>
</dbReference>
<organism evidence="9 12">
    <name type="scientific">Streptomyces radicis</name>
    <dbReference type="NCBI Taxonomy" id="1750517"/>
    <lineage>
        <taxon>Bacteria</taxon>
        <taxon>Bacillati</taxon>
        <taxon>Actinomycetota</taxon>
        <taxon>Actinomycetes</taxon>
        <taxon>Kitasatosporales</taxon>
        <taxon>Streptomycetaceae</taxon>
        <taxon>Streptomyces</taxon>
    </lineage>
</organism>
<keyword evidence="3 6" id="KW-0378">Hydrolase</keyword>
<dbReference type="InterPro" id="IPR051048">
    <property type="entry name" value="Peptidase_S8/S53_subtilisin"/>
</dbReference>
<protein>
    <recommendedName>
        <fullName evidence="8">Peptidase S8/S53 domain-containing protein</fullName>
    </recommendedName>
</protein>
<reference evidence="11 12" key="1">
    <citation type="submission" date="2018-09" db="EMBL/GenBank/DDBJ databases">
        <title>Streptomyces sp. nov. DS1-2, an endophytic actinomycete isolated from roots of Dendrobium scabrilingue.</title>
        <authorList>
            <person name="Kuncharoen N."/>
            <person name="Kudo T."/>
            <person name="Ohkuma M."/>
            <person name="Yuki M."/>
            <person name="Tanasupawat S."/>
        </authorList>
    </citation>
    <scope>NUCLEOTIDE SEQUENCE [LARGE SCALE GENOMIC DNA]</scope>
    <source>
        <strain evidence="9 12">AZ1-7</strain>
        <strain evidence="10 11">DS1-2</strain>
    </source>
</reference>
<dbReference type="AlphaFoldDB" id="A0A3A9WDF1"/>
<dbReference type="InterPro" id="IPR015500">
    <property type="entry name" value="Peptidase_S8_subtilisin-rel"/>
</dbReference>
<feature type="active site" description="Charge relay system" evidence="5 6">
    <location>
        <position position="208"/>
    </location>
</feature>
<dbReference type="Proteomes" id="UP000275024">
    <property type="component" value="Unassembled WGS sequence"/>
</dbReference>
<dbReference type="EMBL" id="RBDX01000015">
    <property type="protein sequence ID" value="RKN07414.1"/>
    <property type="molecule type" value="Genomic_DNA"/>
</dbReference>
<evidence type="ECO:0000256" key="5">
    <source>
        <dbReference type="PIRSR" id="PIRSR615500-1"/>
    </source>
</evidence>
<dbReference type="GO" id="GO:0006508">
    <property type="term" value="P:proteolysis"/>
    <property type="evidence" value="ECO:0007669"/>
    <property type="project" value="UniProtKB-KW"/>
</dbReference>
<dbReference type="Pfam" id="PF00082">
    <property type="entry name" value="Peptidase_S8"/>
    <property type="match status" value="1"/>
</dbReference>
<comment type="similarity">
    <text evidence="1 6 7">Belongs to the peptidase S8 family.</text>
</comment>
<dbReference type="Proteomes" id="UP000268652">
    <property type="component" value="Unassembled WGS sequence"/>
</dbReference>
<dbReference type="PROSITE" id="PS00137">
    <property type="entry name" value="SUBTILASE_HIS"/>
    <property type="match status" value="1"/>
</dbReference>
<dbReference type="InterPro" id="IPR022398">
    <property type="entry name" value="Peptidase_S8_His-AS"/>
</dbReference>
<keyword evidence="4 6" id="KW-0720">Serine protease</keyword>
<evidence type="ECO:0000256" key="3">
    <source>
        <dbReference type="ARBA" id="ARBA00022801"/>
    </source>
</evidence>
<evidence type="ECO:0000313" key="11">
    <source>
        <dbReference type="Proteomes" id="UP000268652"/>
    </source>
</evidence>
<dbReference type="PIRSF" id="PIRSF037854">
    <property type="entry name" value="Dihydropyridine_esterase"/>
    <property type="match status" value="1"/>
</dbReference>
<evidence type="ECO:0000313" key="9">
    <source>
        <dbReference type="EMBL" id="RKN07414.1"/>
    </source>
</evidence>
<evidence type="ECO:0000256" key="6">
    <source>
        <dbReference type="PROSITE-ProRule" id="PRU01240"/>
    </source>
</evidence>
<evidence type="ECO:0000256" key="1">
    <source>
        <dbReference type="ARBA" id="ARBA00011073"/>
    </source>
</evidence>
<proteinExistence type="inferred from homology"/>
<evidence type="ECO:0000256" key="2">
    <source>
        <dbReference type="ARBA" id="ARBA00022670"/>
    </source>
</evidence>
<dbReference type="InterPro" id="IPR023828">
    <property type="entry name" value="Peptidase_S8_Ser-AS"/>
</dbReference>
<comment type="caution">
    <text evidence="9">The sequence shown here is derived from an EMBL/GenBank/DDBJ whole genome shotgun (WGS) entry which is preliminary data.</text>
</comment>
<dbReference type="GO" id="GO:0004252">
    <property type="term" value="F:serine-type endopeptidase activity"/>
    <property type="evidence" value="ECO:0007669"/>
    <property type="project" value="UniProtKB-UniRule"/>
</dbReference>
<keyword evidence="11" id="KW-1185">Reference proteome</keyword>
<evidence type="ECO:0000256" key="7">
    <source>
        <dbReference type="RuleBase" id="RU003355"/>
    </source>
</evidence>
<dbReference type="PROSITE" id="PS00138">
    <property type="entry name" value="SUBTILASE_SER"/>
    <property type="match status" value="1"/>
</dbReference>
<evidence type="ECO:0000313" key="10">
    <source>
        <dbReference type="EMBL" id="RKN19567.1"/>
    </source>
</evidence>
<name>A0A3A9WDF1_9ACTN</name>
<feature type="active site" description="Charge relay system" evidence="5 6">
    <location>
        <position position="418"/>
    </location>
</feature>
<keyword evidence="2 6" id="KW-0645">Protease</keyword>
<evidence type="ECO:0000256" key="4">
    <source>
        <dbReference type="ARBA" id="ARBA00022825"/>
    </source>
</evidence>